<evidence type="ECO:0000256" key="6">
    <source>
        <dbReference type="ARBA" id="ARBA00023239"/>
    </source>
</evidence>
<evidence type="ECO:0000256" key="1">
    <source>
        <dbReference type="ARBA" id="ARBA00004370"/>
    </source>
</evidence>
<dbReference type="CDD" id="cd07302">
    <property type="entry name" value="CHD"/>
    <property type="match status" value="1"/>
</dbReference>
<evidence type="ECO:0000259" key="9">
    <source>
        <dbReference type="PROSITE" id="PS50125"/>
    </source>
</evidence>
<gene>
    <name evidence="10" type="ORF">ElyMa_001641600</name>
</gene>
<accession>A0AAV4JP59</accession>
<dbReference type="GO" id="GO:0001653">
    <property type="term" value="F:peptide receptor activity"/>
    <property type="evidence" value="ECO:0007669"/>
    <property type="project" value="TreeGrafter"/>
</dbReference>
<dbReference type="SMART" id="SM00044">
    <property type="entry name" value="CYCc"/>
    <property type="match status" value="1"/>
</dbReference>
<evidence type="ECO:0000256" key="3">
    <source>
        <dbReference type="ARBA" id="ARBA00022741"/>
    </source>
</evidence>
<dbReference type="PANTHER" id="PTHR11920">
    <property type="entry name" value="GUANYLYL CYCLASE"/>
    <property type="match status" value="1"/>
</dbReference>
<dbReference type="PROSITE" id="PS00452">
    <property type="entry name" value="GUANYLATE_CYCLASE_1"/>
    <property type="match status" value="1"/>
</dbReference>
<dbReference type="GO" id="GO:0000166">
    <property type="term" value="F:nucleotide binding"/>
    <property type="evidence" value="ECO:0007669"/>
    <property type="project" value="UniProtKB-KW"/>
</dbReference>
<dbReference type="InterPro" id="IPR029787">
    <property type="entry name" value="Nucleotide_cyclase"/>
</dbReference>
<name>A0AAV4JP59_9GAST</name>
<evidence type="ECO:0000256" key="4">
    <source>
        <dbReference type="ARBA" id="ARBA00022989"/>
    </source>
</evidence>
<dbReference type="GO" id="GO:0007168">
    <property type="term" value="P:receptor guanylyl cyclase signaling pathway"/>
    <property type="evidence" value="ECO:0007669"/>
    <property type="project" value="TreeGrafter"/>
</dbReference>
<evidence type="ECO:0000256" key="5">
    <source>
        <dbReference type="ARBA" id="ARBA00023136"/>
    </source>
</evidence>
<keyword evidence="3" id="KW-0547">Nucleotide-binding</keyword>
<evidence type="ECO:0000313" key="10">
    <source>
        <dbReference type="EMBL" id="GFS23483.1"/>
    </source>
</evidence>
<dbReference type="InterPro" id="IPR050401">
    <property type="entry name" value="Cyclic_nucleotide_synthase"/>
</dbReference>
<evidence type="ECO:0000256" key="8">
    <source>
        <dbReference type="SAM" id="MobiDB-lite"/>
    </source>
</evidence>
<comment type="similarity">
    <text evidence="7">Belongs to the adenylyl cyclase class-4/guanylyl cyclase family.</text>
</comment>
<dbReference type="Pfam" id="PF00211">
    <property type="entry name" value="Guanylate_cyc"/>
    <property type="match status" value="1"/>
</dbReference>
<dbReference type="SUPFAM" id="SSF55073">
    <property type="entry name" value="Nucleotide cyclase"/>
    <property type="match status" value="1"/>
</dbReference>
<evidence type="ECO:0000256" key="7">
    <source>
        <dbReference type="RuleBase" id="RU000405"/>
    </source>
</evidence>
<evidence type="ECO:0000256" key="2">
    <source>
        <dbReference type="ARBA" id="ARBA00022692"/>
    </source>
</evidence>
<dbReference type="Proteomes" id="UP000762676">
    <property type="component" value="Unassembled WGS sequence"/>
</dbReference>
<comment type="subcellular location">
    <subcellularLocation>
        <location evidence="1">Membrane</location>
    </subcellularLocation>
</comment>
<dbReference type="PROSITE" id="PS50125">
    <property type="entry name" value="GUANYLATE_CYCLASE_2"/>
    <property type="match status" value="1"/>
</dbReference>
<dbReference type="AlphaFoldDB" id="A0AAV4JP59"/>
<keyword evidence="11" id="KW-1185">Reference proteome</keyword>
<protein>
    <submittedName>
        <fullName evidence="10">Guanylate cyclase A/atrial natriuretic peptide receptor</fullName>
    </submittedName>
</protein>
<dbReference type="Gene3D" id="3.30.70.1230">
    <property type="entry name" value="Nucleotide cyclase"/>
    <property type="match status" value="1"/>
</dbReference>
<reference evidence="10 11" key="1">
    <citation type="journal article" date="2021" name="Elife">
        <title>Chloroplast acquisition without the gene transfer in kleptoplastic sea slugs, Plakobranchus ocellatus.</title>
        <authorList>
            <person name="Maeda T."/>
            <person name="Takahashi S."/>
            <person name="Yoshida T."/>
            <person name="Shimamura S."/>
            <person name="Takaki Y."/>
            <person name="Nagai Y."/>
            <person name="Toyoda A."/>
            <person name="Suzuki Y."/>
            <person name="Arimoto A."/>
            <person name="Ishii H."/>
            <person name="Satoh N."/>
            <person name="Nishiyama T."/>
            <person name="Hasebe M."/>
            <person name="Maruyama T."/>
            <person name="Minagawa J."/>
            <person name="Obokata J."/>
            <person name="Shigenobu S."/>
        </authorList>
    </citation>
    <scope>NUCLEOTIDE SEQUENCE [LARGE SCALE GENOMIC DNA]</scope>
</reference>
<dbReference type="PANTHER" id="PTHR11920:SF501">
    <property type="entry name" value="GUANYLATE CYCLASE 32E"/>
    <property type="match status" value="1"/>
</dbReference>
<keyword evidence="6 7" id="KW-0456">Lyase</keyword>
<feature type="domain" description="Guanylate cyclase" evidence="9">
    <location>
        <begin position="1"/>
        <end position="107"/>
    </location>
</feature>
<keyword evidence="4" id="KW-1133">Transmembrane helix</keyword>
<dbReference type="GO" id="GO:0005886">
    <property type="term" value="C:plasma membrane"/>
    <property type="evidence" value="ECO:0007669"/>
    <property type="project" value="TreeGrafter"/>
</dbReference>
<keyword evidence="10" id="KW-0675">Receptor</keyword>
<evidence type="ECO:0000313" key="11">
    <source>
        <dbReference type="Proteomes" id="UP000762676"/>
    </source>
</evidence>
<proteinExistence type="inferred from homology"/>
<dbReference type="FunFam" id="3.30.70.1230:FF:000030">
    <property type="entry name" value="Si:ch211-215j19.12"/>
    <property type="match status" value="1"/>
</dbReference>
<dbReference type="GO" id="GO:0004383">
    <property type="term" value="F:guanylate cyclase activity"/>
    <property type="evidence" value="ECO:0007669"/>
    <property type="project" value="TreeGrafter"/>
</dbReference>
<feature type="region of interest" description="Disordered" evidence="8">
    <location>
        <begin position="332"/>
        <end position="352"/>
    </location>
</feature>
<dbReference type="GO" id="GO:0004016">
    <property type="term" value="F:adenylate cyclase activity"/>
    <property type="evidence" value="ECO:0007669"/>
    <property type="project" value="TreeGrafter"/>
</dbReference>
<sequence length="696" mass="77643">MLNSLYTLFDSIIEYYDVYKVETIGDAYMVVSGLPKRNGNRHAGEVASMALNLLQELVKFKIPHRPEEKIKLRIGVHSGPVVAGVVGRKMPRYCLFGDTVNVASRMESTGQALSIHISETTTSLLMQIGGFELQERGNIDIKGKGVMKTYWLLGEDQSRQRQRVERGIARIERTGSTRRRARHLDVKPTTPTFNLRCKEPDGSPQLMGNHVLADSTHTMSQSLSGSPYNSIVSCGLDVQSSGGGSLKIHSHARPYSATNKSPYSNFLHPYSHFVGPTSQELMRRSSSRRRRLKFAIGGATEEDDKRENDSLYGYNDNLDALEFTADALPTIVRGKDDQDDGDSDTTDYQNNKRETENIAECVNRYQEEKARRLSNVSVETDELLRRTHQTLQNSPRQSVGEQRLPLKNSEIKSTDQSKSFRFEKGTKEYVKAPLVRIESFDCDSNGSPGPFRVRHDSEQRSLSAEDASIVFCPTNCESLQSPGPKHRQNTPLRSLKTVSKAHERSGNRLAKDGTASEENILIKRNIPIPNSFHTHTGATSCDNIKKNDRMPETTYSSVEKLLKNTNGVVSFLSPQPVAVCRVSPISGPSDPLCGGYFDDDKKDDESSYKRTLHSSPLPETLNTQGFNFFEPKGDLLFETSAQKVKTRVDSCDHDTKSTSSELPDAVSLEMIPLLGDPGVMMERGLHKLDCDKDELV</sequence>
<dbReference type="EMBL" id="BMAT01003313">
    <property type="protein sequence ID" value="GFS23483.1"/>
    <property type="molecule type" value="Genomic_DNA"/>
</dbReference>
<keyword evidence="5" id="KW-0472">Membrane</keyword>
<dbReference type="GO" id="GO:0035556">
    <property type="term" value="P:intracellular signal transduction"/>
    <property type="evidence" value="ECO:0007669"/>
    <property type="project" value="InterPro"/>
</dbReference>
<dbReference type="InterPro" id="IPR018297">
    <property type="entry name" value="A/G_cyclase_CS"/>
</dbReference>
<dbReference type="InterPro" id="IPR001054">
    <property type="entry name" value="A/G_cyclase"/>
</dbReference>
<organism evidence="10 11">
    <name type="scientific">Elysia marginata</name>
    <dbReference type="NCBI Taxonomy" id="1093978"/>
    <lineage>
        <taxon>Eukaryota</taxon>
        <taxon>Metazoa</taxon>
        <taxon>Spiralia</taxon>
        <taxon>Lophotrochozoa</taxon>
        <taxon>Mollusca</taxon>
        <taxon>Gastropoda</taxon>
        <taxon>Heterobranchia</taxon>
        <taxon>Euthyneura</taxon>
        <taxon>Panpulmonata</taxon>
        <taxon>Sacoglossa</taxon>
        <taxon>Placobranchoidea</taxon>
        <taxon>Plakobranchidae</taxon>
        <taxon>Elysia</taxon>
    </lineage>
</organism>
<comment type="caution">
    <text evidence="10">The sequence shown here is derived from an EMBL/GenBank/DDBJ whole genome shotgun (WGS) entry which is preliminary data.</text>
</comment>
<keyword evidence="2" id="KW-0812">Transmembrane</keyword>